<proteinExistence type="inferred from homology"/>
<sequence length="83" mass="9098">MPAEQRDEVVTVRVKPGSKKGPLVEEATDPTDQLTVYVRERALEGKATAAVIRVLAEHFGVAPSRVELVSGATSRVKRFRIAR</sequence>
<dbReference type="Gene3D" id="3.30.1200.10">
    <property type="entry name" value="YggU-like"/>
    <property type="match status" value="1"/>
</dbReference>
<dbReference type="Proteomes" id="UP001190465">
    <property type="component" value="Chromosome"/>
</dbReference>
<dbReference type="NCBIfam" id="TIGR00251">
    <property type="entry name" value="DUF167 family protein"/>
    <property type="match status" value="1"/>
</dbReference>
<dbReference type="RefSeq" id="WP_308482321.1">
    <property type="nucleotide sequence ID" value="NZ_OY726397.1"/>
</dbReference>
<evidence type="ECO:0000256" key="1">
    <source>
        <dbReference type="ARBA" id="ARBA00010364"/>
    </source>
</evidence>
<dbReference type="SMART" id="SM01152">
    <property type="entry name" value="DUF167"/>
    <property type="match status" value="1"/>
</dbReference>
<gene>
    <name evidence="4" type="ORF">MU0053_002166</name>
</gene>
<dbReference type="HAMAP" id="MF_00634">
    <property type="entry name" value="UPF0235"/>
    <property type="match status" value="1"/>
</dbReference>
<evidence type="ECO:0000313" key="5">
    <source>
        <dbReference type="Proteomes" id="UP001190465"/>
    </source>
</evidence>
<comment type="similarity">
    <text evidence="1 2">Belongs to the UPF0235 family.</text>
</comment>
<feature type="region of interest" description="Disordered" evidence="3">
    <location>
        <begin position="1"/>
        <end position="27"/>
    </location>
</feature>
<dbReference type="EMBL" id="OY726397">
    <property type="protein sequence ID" value="CAJ1502377.1"/>
    <property type="molecule type" value="Genomic_DNA"/>
</dbReference>
<evidence type="ECO:0000256" key="2">
    <source>
        <dbReference type="HAMAP-Rule" id="MF_00634"/>
    </source>
</evidence>
<name>A0ABM9LP86_9MYCO</name>
<dbReference type="InterPro" id="IPR036591">
    <property type="entry name" value="YggU-like_sf"/>
</dbReference>
<organism evidence="4 5">
    <name type="scientific">[Mycobacterium] burgundiense</name>
    <dbReference type="NCBI Taxonomy" id="3064286"/>
    <lineage>
        <taxon>Bacteria</taxon>
        <taxon>Bacillati</taxon>
        <taxon>Actinomycetota</taxon>
        <taxon>Actinomycetes</taxon>
        <taxon>Mycobacteriales</taxon>
        <taxon>Mycobacteriaceae</taxon>
        <taxon>Mycolicibacterium</taxon>
    </lineage>
</organism>
<dbReference type="SUPFAM" id="SSF69786">
    <property type="entry name" value="YggU-like"/>
    <property type="match status" value="1"/>
</dbReference>
<accession>A0ABM9LP86</accession>
<keyword evidence="5" id="KW-1185">Reference proteome</keyword>
<dbReference type="InterPro" id="IPR003746">
    <property type="entry name" value="DUF167"/>
</dbReference>
<feature type="compositionally biased region" description="Basic and acidic residues" evidence="3">
    <location>
        <begin position="1"/>
        <end position="10"/>
    </location>
</feature>
<protein>
    <recommendedName>
        <fullName evidence="2">UPF0235 protein MU0053_002166</fullName>
    </recommendedName>
</protein>
<evidence type="ECO:0000313" key="4">
    <source>
        <dbReference type="EMBL" id="CAJ1502377.1"/>
    </source>
</evidence>
<evidence type="ECO:0000256" key="3">
    <source>
        <dbReference type="SAM" id="MobiDB-lite"/>
    </source>
</evidence>
<dbReference type="Pfam" id="PF02594">
    <property type="entry name" value="DUF167"/>
    <property type="match status" value="1"/>
</dbReference>
<reference evidence="4 5" key="1">
    <citation type="submission" date="2023-08" db="EMBL/GenBank/DDBJ databases">
        <authorList>
            <person name="Folkvardsen B D."/>
            <person name="Norman A."/>
        </authorList>
    </citation>
    <scope>NUCLEOTIDE SEQUENCE [LARGE SCALE GENOMIC DNA]</scope>
    <source>
        <strain evidence="4 5">Mu0053</strain>
    </source>
</reference>